<feature type="region of interest" description="Disordered" evidence="1">
    <location>
        <begin position="1"/>
        <end position="37"/>
    </location>
</feature>
<evidence type="ECO:0000313" key="3">
    <source>
        <dbReference type="Proteomes" id="UP000717515"/>
    </source>
</evidence>
<dbReference type="AlphaFoldDB" id="A0A9P8A4T9"/>
<name>A0A9P8A4T9_MORAP</name>
<dbReference type="EMBL" id="JAIFTL010000070">
    <property type="protein sequence ID" value="KAG9324333.1"/>
    <property type="molecule type" value="Genomic_DNA"/>
</dbReference>
<feature type="compositionally biased region" description="Polar residues" evidence="1">
    <location>
        <begin position="1"/>
        <end position="10"/>
    </location>
</feature>
<comment type="caution">
    <text evidence="2">The sequence shown here is derived from an EMBL/GenBank/DDBJ whole genome shotgun (WGS) entry which is preliminary data.</text>
</comment>
<evidence type="ECO:0000313" key="2">
    <source>
        <dbReference type="EMBL" id="KAG9324333.1"/>
    </source>
</evidence>
<feature type="compositionally biased region" description="Low complexity" evidence="1">
    <location>
        <begin position="11"/>
        <end position="25"/>
    </location>
</feature>
<proteinExistence type="predicted"/>
<organism evidence="2 3">
    <name type="scientific">Mortierella alpina</name>
    <name type="common">Oleaginous fungus</name>
    <name type="synonym">Mortierella renispora</name>
    <dbReference type="NCBI Taxonomy" id="64518"/>
    <lineage>
        <taxon>Eukaryota</taxon>
        <taxon>Fungi</taxon>
        <taxon>Fungi incertae sedis</taxon>
        <taxon>Mucoromycota</taxon>
        <taxon>Mortierellomycotina</taxon>
        <taxon>Mortierellomycetes</taxon>
        <taxon>Mortierellales</taxon>
        <taxon>Mortierellaceae</taxon>
        <taxon>Mortierella</taxon>
    </lineage>
</organism>
<accession>A0A9P8A4T9</accession>
<protein>
    <submittedName>
        <fullName evidence="2">Uncharacterized protein</fullName>
    </submittedName>
</protein>
<evidence type="ECO:0000256" key="1">
    <source>
        <dbReference type="SAM" id="MobiDB-lite"/>
    </source>
</evidence>
<feature type="region of interest" description="Disordered" evidence="1">
    <location>
        <begin position="174"/>
        <end position="234"/>
    </location>
</feature>
<sequence>MTNKLSSDYNETPTEAAEAETLTTSEHNDSRDRSSTAVSTGDWKDILASLNMDSGVLSYMSNCARLPDINYEDFLQHADKTQKEKCSLSRCQSIWHSGVTKLAHSPHPGLQRRARELLRRWSRKEYVQTESIFSLRLERMRGLDEGSLKALAASDIYWNERTCHDYFRPAKELKQQATGEPSGLGRKSGTGDVQQGMQRKRKKQEHLINQATGKDDSSPEQQQEPLSPFTRKRKQSDCITLEPWQTLTKTLYDLINGQAPAFISPPSDMPSIHRFLFNHAQNLLKEVVLSGVMNIMSDRFTSYCESSGNLDIVDSAAMATRIENFDQHECLSILRGYSALLLDEGLEALWFKFCHVISSPPYKTSEPSETDSLLVWTHLFSLITDDIALLSGEKMLEASKTHRREQSREFGDLTEAGRKVDLTLCYDGIELSNIEFKRAGITSKDVTMQCRKNIRLGRCLQEAHRAVGLSSPPIVMVDITGFVGVFYHIVPFEDVWAAGRATANFVHLPTTEGALLDFMSENDTPLAQIFCFFEMLLEKGKKTKRAKERYDLQLAKQEMGQAMGSARPGTPPPKIKALSNSVIFTPSKKRA</sequence>
<gene>
    <name evidence="2" type="ORF">KVV02_006579</name>
</gene>
<reference evidence="2" key="1">
    <citation type="submission" date="2021-07" db="EMBL/GenBank/DDBJ databases">
        <title>Draft genome of Mortierella alpina, strain LL118, isolated from an aspen leaf litter sample.</title>
        <authorList>
            <person name="Yang S."/>
            <person name="Vinatzer B.A."/>
        </authorList>
    </citation>
    <scope>NUCLEOTIDE SEQUENCE</scope>
    <source>
        <strain evidence="2">LL118</strain>
    </source>
</reference>
<dbReference type="Proteomes" id="UP000717515">
    <property type="component" value="Unassembled WGS sequence"/>
</dbReference>